<dbReference type="STRING" id="1236976.JCM16418_4098"/>
<dbReference type="AlphaFoldDB" id="W7Z6I9"/>
<organism evidence="1 2">
    <name type="scientific">Paenibacillus pini JCM 16418</name>
    <dbReference type="NCBI Taxonomy" id="1236976"/>
    <lineage>
        <taxon>Bacteria</taxon>
        <taxon>Bacillati</taxon>
        <taxon>Bacillota</taxon>
        <taxon>Bacilli</taxon>
        <taxon>Bacillales</taxon>
        <taxon>Paenibacillaceae</taxon>
        <taxon>Paenibacillus</taxon>
    </lineage>
</organism>
<protein>
    <submittedName>
        <fullName evidence="1">Uncharacterized protein</fullName>
    </submittedName>
</protein>
<reference evidence="1 2" key="1">
    <citation type="journal article" date="2014" name="Genome Announc.">
        <title>Draft Genome Sequence of Paenibacillus pini JCM 16418T, Isolated from the Rhizosphere of Pine Tree.</title>
        <authorList>
            <person name="Yuki M."/>
            <person name="Oshima K."/>
            <person name="Suda W."/>
            <person name="Oshida Y."/>
            <person name="Kitamura K."/>
            <person name="Iida Y."/>
            <person name="Hattori M."/>
            <person name="Ohkuma M."/>
        </authorList>
    </citation>
    <scope>NUCLEOTIDE SEQUENCE [LARGE SCALE GENOMIC DNA]</scope>
    <source>
        <strain evidence="1 2">JCM 16418</strain>
    </source>
</reference>
<sequence length="160" mass="19097">MTEDKNVEPLLEDFEVETLFENRVHERLAFTFKVEGEEFKGHFHNDEILWLNPHPKQMIGVSKVDKIESTIHSLMRHYGISKEIEDIKIKPMFEDTVHERQQFTLHVQGEEYRGFLHKGDIQWFHPQPQQKLEDDLVQVMESQIHEKLAQHELNNKDDQA</sequence>
<gene>
    <name evidence="1" type="ORF">JCM16418_4098</name>
</gene>
<dbReference type="RefSeq" id="WP_036651914.1">
    <property type="nucleotide sequence ID" value="NZ_BAVZ01000016.1"/>
</dbReference>
<evidence type="ECO:0000313" key="1">
    <source>
        <dbReference type="EMBL" id="GAF09934.1"/>
    </source>
</evidence>
<dbReference type="eggNOG" id="ENOG5032R9Q">
    <property type="taxonomic scope" value="Bacteria"/>
</dbReference>
<comment type="caution">
    <text evidence="1">The sequence shown here is derived from an EMBL/GenBank/DDBJ whole genome shotgun (WGS) entry which is preliminary data.</text>
</comment>
<name>W7Z6I9_9BACL</name>
<evidence type="ECO:0000313" key="2">
    <source>
        <dbReference type="Proteomes" id="UP000019364"/>
    </source>
</evidence>
<accession>W7Z6I9</accession>
<dbReference type="Proteomes" id="UP000019364">
    <property type="component" value="Unassembled WGS sequence"/>
</dbReference>
<dbReference type="EMBL" id="BAVZ01000016">
    <property type="protein sequence ID" value="GAF09934.1"/>
    <property type="molecule type" value="Genomic_DNA"/>
</dbReference>
<dbReference type="OrthoDB" id="2602945at2"/>
<keyword evidence="2" id="KW-1185">Reference proteome</keyword>
<proteinExistence type="predicted"/>